<sequence>MHRTGISYRGIVAELNARGIPTPGGGHRWYPSHVSRLLNTANVIEQFGRPNTARRNADRVMS</sequence>
<dbReference type="InterPro" id="IPR011109">
    <property type="entry name" value="DNA_bind_recombinase_dom"/>
</dbReference>
<dbReference type="GO" id="GO:0003677">
    <property type="term" value="F:DNA binding"/>
    <property type="evidence" value="ECO:0007669"/>
    <property type="project" value="InterPro"/>
</dbReference>
<proteinExistence type="predicted"/>
<dbReference type="Pfam" id="PF07508">
    <property type="entry name" value="Recombinase"/>
    <property type="match status" value="1"/>
</dbReference>
<evidence type="ECO:0000313" key="3">
    <source>
        <dbReference type="Proteomes" id="UP000471166"/>
    </source>
</evidence>
<feature type="domain" description="Recombinase" evidence="1">
    <location>
        <begin position="4"/>
        <end position="40"/>
    </location>
</feature>
<dbReference type="GO" id="GO:0000150">
    <property type="term" value="F:DNA strand exchange activity"/>
    <property type="evidence" value="ECO:0007669"/>
    <property type="project" value="InterPro"/>
</dbReference>
<dbReference type="RefSeq" id="WP_158682441.1">
    <property type="nucleotide sequence ID" value="NZ_CP026746.1"/>
</dbReference>
<comment type="caution">
    <text evidence="2">The sequence shown here is derived from an EMBL/GenBank/DDBJ whole genome shotgun (WGS) entry which is preliminary data.</text>
</comment>
<accession>A0A6P1CW02</accession>
<evidence type="ECO:0000259" key="1">
    <source>
        <dbReference type="Pfam" id="PF07508"/>
    </source>
</evidence>
<gene>
    <name evidence="2" type="ORF">GV791_30005</name>
</gene>
<name>A0A6P1CW02_9NOCA</name>
<dbReference type="Proteomes" id="UP000471166">
    <property type="component" value="Unassembled WGS sequence"/>
</dbReference>
<dbReference type="EMBL" id="JAAGVB010000099">
    <property type="protein sequence ID" value="NEW36759.1"/>
    <property type="molecule type" value="Genomic_DNA"/>
</dbReference>
<dbReference type="AlphaFoldDB" id="A0A6P1CW02"/>
<protein>
    <recommendedName>
        <fullName evidence="1">Recombinase domain-containing protein</fullName>
    </recommendedName>
</protein>
<evidence type="ECO:0000313" key="2">
    <source>
        <dbReference type="EMBL" id="NEW36759.1"/>
    </source>
</evidence>
<reference evidence="2 3" key="1">
    <citation type="submission" date="2020-01" db="EMBL/GenBank/DDBJ databases">
        <title>Genetics and antimicrobial susceptibilities of Nocardia species isolated from the soil; a comparison with species isolated from humans.</title>
        <authorList>
            <person name="Carrasco G."/>
            <person name="Monzon S."/>
            <person name="Sansegundo M."/>
            <person name="Garcia E."/>
            <person name="Garrido N."/>
            <person name="Medina M.J."/>
            <person name="Villalon P."/>
            <person name="Ramirez-Arocha A.C."/>
            <person name="Jimenez P."/>
            <person name="Cuesta I."/>
            <person name="Valdezate S."/>
        </authorList>
    </citation>
    <scope>NUCLEOTIDE SEQUENCE [LARGE SCALE GENOMIC DNA]</scope>
    <source>
        <strain evidence="2 3">CNM20110626</strain>
    </source>
</reference>
<dbReference type="GeneID" id="57067633"/>
<organism evidence="2 3">
    <name type="scientific">Nocardia cyriacigeorgica</name>
    <dbReference type="NCBI Taxonomy" id="135487"/>
    <lineage>
        <taxon>Bacteria</taxon>
        <taxon>Bacillati</taxon>
        <taxon>Actinomycetota</taxon>
        <taxon>Actinomycetes</taxon>
        <taxon>Mycobacteriales</taxon>
        <taxon>Nocardiaceae</taxon>
        <taxon>Nocardia</taxon>
    </lineage>
</organism>